<dbReference type="SMART" id="SM00830">
    <property type="entry name" value="CM_2"/>
    <property type="match status" value="1"/>
</dbReference>
<evidence type="ECO:0000259" key="2">
    <source>
        <dbReference type="PROSITE" id="PS51168"/>
    </source>
</evidence>
<protein>
    <submittedName>
        <fullName evidence="3">Chorismate mutase</fullName>
    </submittedName>
</protein>
<dbReference type="EMBL" id="VTVE01000001">
    <property type="protein sequence ID" value="NEX01495.1"/>
    <property type="molecule type" value="Genomic_DNA"/>
</dbReference>
<reference evidence="3 4" key="2">
    <citation type="submission" date="2020-03" db="EMBL/GenBank/DDBJ databases">
        <title>Investigating the evolutionary divergence of the Butyrivibrio group.</title>
        <authorList>
            <person name="Skvortsov T."/>
            <person name="Santos F.G."/>
            <person name="Ting K.S."/>
            <person name="Creevey C.J."/>
        </authorList>
    </citation>
    <scope>NUCLEOTIDE SEQUENCE [LARGE SCALE GENOMIC DNA]</scope>
    <source>
        <strain evidence="3 4">MZ8</strain>
    </source>
</reference>
<name>A0A6M0LFZ7_PSEXY</name>
<gene>
    <name evidence="3" type="ORF">F0Q01_06325</name>
</gene>
<feature type="domain" description="Chorismate mutase" evidence="2">
    <location>
        <begin position="1"/>
        <end position="90"/>
    </location>
</feature>
<dbReference type="PANTHER" id="PTHR38041:SF1">
    <property type="entry name" value="CHORISMATE MUTASE"/>
    <property type="match status" value="1"/>
</dbReference>
<dbReference type="InterPro" id="IPR036979">
    <property type="entry name" value="CM_dom_sf"/>
</dbReference>
<dbReference type="PROSITE" id="PS51168">
    <property type="entry name" value="CHORISMATE_MUT_2"/>
    <property type="match status" value="1"/>
</dbReference>
<evidence type="ECO:0000256" key="1">
    <source>
        <dbReference type="ARBA" id="ARBA00023235"/>
    </source>
</evidence>
<evidence type="ECO:0000313" key="4">
    <source>
        <dbReference type="Proteomes" id="UP000473091"/>
    </source>
</evidence>
<dbReference type="Gene3D" id="1.20.59.10">
    <property type="entry name" value="Chorismate mutase"/>
    <property type="match status" value="1"/>
</dbReference>
<keyword evidence="1" id="KW-0413">Isomerase</keyword>
<dbReference type="SUPFAM" id="SSF48600">
    <property type="entry name" value="Chorismate mutase II"/>
    <property type="match status" value="1"/>
</dbReference>
<dbReference type="PANTHER" id="PTHR38041">
    <property type="entry name" value="CHORISMATE MUTASE"/>
    <property type="match status" value="1"/>
</dbReference>
<sequence>MICASLEEVRSNIDRIDNEIIKLIAERSDYVKQASAFKKSEDGVKAPNRVEAVINKVRSKAEEYGANPDMVEKLYREMISSFINMEMDEFKRKNEN</sequence>
<dbReference type="InterPro" id="IPR036263">
    <property type="entry name" value="Chorismate_II_sf"/>
</dbReference>
<dbReference type="GO" id="GO:0004106">
    <property type="term" value="F:chorismate mutase activity"/>
    <property type="evidence" value="ECO:0007669"/>
    <property type="project" value="InterPro"/>
</dbReference>
<dbReference type="InterPro" id="IPR002701">
    <property type="entry name" value="CM_II_prokaryot"/>
</dbReference>
<dbReference type="RefSeq" id="WP_090487410.1">
    <property type="nucleotide sequence ID" value="NZ_VTVE01000001.1"/>
</dbReference>
<proteinExistence type="predicted"/>
<dbReference type="InterPro" id="IPR051331">
    <property type="entry name" value="Chorismate_mutase-related"/>
</dbReference>
<dbReference type="GO" id="GO:0009697">
    <property type="term" value="P:salicylic acid biosynthetic process"/>
    <property type="evidence" value="ECO:0007669"/>
    <property type="project" value="TreeGrafter"/>
</dbReference>
<dbReference type="GO" id="GO:0046417">
    <property type="term" value="P:chorismate metabolic process"/>
    <property type="evidence" value="ECO:0007669"/>
    <property type="project" value="InterPro"/>
</dbReference>
<accession>A0A6M0LFZ7</accession>
<organism evidence="3 4">
    <name type="scientific">Pseudobutyrivibrio xylanivorans</name>
    <dbReference type="NCBI Taxonomy" id="185007"/>
    <lineage>
        <taxon>Bacteria</taxon>
        <taxon>Bacillati</taxon>
        <taxon>Bacillota</taxon>
        <taxon>Clostridia</taxon>
        <taxon>Lachnospirales</taxon>
        <taxon>Lachnospiraceae</taxon>
        <taxon>Pseudobutyrivibrio</taxon>
    </lineage>
</organism>
<comment type="caution">
    <text evidence="3">The sequence shown here is derived from an EMBL/GenBank/DDBJ whole genome shotgun (WGS) entry which is preliminary data.</text>
</comment>
<dbReference type="AlphaFoldDB" id="A0A6M0LFZ7"/>
<evidence type="ECO:0000313" key="3">
    <source>
        <dbReference type="EMBL" id="NEX01495.1"/>
    </source>
</evidence>
<dbReference type="Pfam" id="PF01817">
    <property type="entry name" value="CM_2"/>
    <property type="match status" value="1"/>
</dbReference>
<reference evidence="3 4" key="1">
    <citation type="submission" date="2019-09" db="EMBL/GenBank/DDBJ databases">
        <authorList>
            <person name="Pidcock S.E."/>
            <person name="Huws S.A."/>
        </authorList>
    </citation>
    <scope>NUCLEOTIDE SEQUENCE [LARGE SCALE GENOMIC DNA]</scope>
    <source>
        <strain evidence="3 4">MZ8</strain>
    </source>
</reference>
<dbReference type="Proteomes" id="UP000473091">
    <property type="component" value="Unassembled WGS sequence"/>
</dbReference>